<dbReference type="InterPro" id="IPR015168">
    <property type="entry name" value="SsuA/THI5"/>
</dbReference>
<evidence type="ECO:0000313" key="2">
    <source>
        <dbReference type="EMBL" id="UZF85737.1"/>
    </source>
</evidence>
<dbReference type="EMBL" id="CP102774">
    <property type="protein sequence ID" value="UZF85737.1"/>
    <property type="molecule type" value="Genomic_DNA"/>
</dbReference>
<dbReference type="PANTHER" id="PTHR31528">
    <property type="entry name" value="4-AMINO-5-HYDROXYMETHYL-2-METHYLPYRIMIDINE PHOSPHATE SYNTHASE THI11-RELATED"/>
    <property type="match status" value="1"/>
</dbReference>
<accession>A0A9E8CJD7</accession>
<reference evidence="2" key="1">
    <citation type="submission" date="2022-08" db="EMBL/GenBank/DDBJ databases">
        <title>Complete Genome Sequences of 2 Bosea sp. soil isolates.</title>
        <authorList>
            <person name="Alvarez Arevalo M."/>
            <person name="Sterndorff E.B."/>
            <person name="Faurdal D."/>
            <person name="Joergensen T.S."/>
            <person name="Weber T."/>
        </authorList>
    </citation>
    <scope>NUCLEOTIDE SEQUENCE</scope>
    <source>
        <strain evidence="2">NBC_00436</strain>
    </source>
</reference>
<dbReference type="SUPFAM" id="SSF53850">
    <property type="entry name" value="Periplasmic binding protein-like II"/>
    <property type="match status" value="1"/>
</dbReference>
<gene>
    <name evidence="2" type="ORF">NWE54_18200</name>
</gene>
<dbReference type="InterPro" id="IPR027939">
    <property type="entry name" value="NMT1/THI5"/>
</dbReference>
<dbReference type="AlphaFoldDB" id="A0A9E8CJD7"/>
<organism evidence="2">
    <name type="scientific">Bosea sp. NBC_00436</name>
    <dbReference type="NCBI Taxonomy" id="2969620"/>
    <lineage>
        <taxon>Bacteria</taxon>
        <taxon>Pseudomonadati</taxon>
        <taxon>Pseudomonadota</taxon>
        <taxon>Alphaproteobacteria</taxon>
        <taxon>Hyphomicrobiales</taxon>
        <taxon>Boseaceae</taxon>
        <taxon>Bosea</taxon>
    </lineage>
</organism>
<sequence length="353" mass="37619">MPIASPSRPFMLSRRGFGQLAASAVTACFAGSRAVHAEGNTPVRFALDRRFDALTAPFLAAQDKGYFGTEGLDVVIEPGNGARAMLQRLAAGAQDAGFGDINALIRFRDENPSADLKAVMIIHDRPGYALVGRKSRGVTTAPASLEGRKLGTASIDASFAQWPLFKSLNKIDDSKIKIETIGLPVREPMLASGEIDALFAFGPSTAVSLKARGVPAEDIVLMEMAEYGLVLYGSAVIVSGKLIASKPDAVRGLVRAVMRGIRDTVVNPAAGAQLVLRRNESAQADVERDKLVAVTERNILTPYVRAHGLGGVDRERWAQALDQLALAGSFRDKARAGDAFTDAFLPPAGERMF</sequence>
<dbReference type="PANTHER" id="PTHR31528:SF15">
    <property type="entry name" value="RIBOFLAVIN-BINDING PROTEIN RIBY"/>
    <property type="match status" value="1"/>
</dbReference>
<evidence type="ECO:0000259" key="1">
    <source>
        <dbReference type="Pfam" id="PF09084"/>
    </source>
</evidence>
<proteinExistence type="predicted"/>
<protein>
    <submittedName>
        <fullName evidence="2">ABC transporter substrate-binding protein</fullName>
    </submittedName>
</protein>
<dbReference type="Gene3D" id="3.40.190.10">
    <property type="entry name" value="Periplasmic binding protein-like II"/>
    <property type="match status" value="2"/>
</dbReference>
<feature type="domain" description="SsuA/THI5-like" evidence="1">
    <location>
        <begin position="56"/>
        <end position="269"/>
    </location>
</feature>
<dbReference type="Pfam" id="PF09084">
    <property type="entry name" value="NMT1"/>
    <property type="match status" value="1"/>
</dbReference>
<name>A0A9E8CJD7_9HYPH</name>
<dbReference type="GO" id="GO:0009228">
    <property type="term" value="P:thiamine biosynthetic process"/>
    <property type="evidence" value="ECO:0007669"/>
    <property type="project" value="InterPro"/>
</dbReference>